<sequence>MSIITNLKLNHYQAHQLPDSCANASHYLTVDGNFVVSRTAAGEVVSRYQDDSWNMKMYSAQGICVYNFVSWAEDSKSSPLITVIAEEMKRIQLARMYLFPVPRKPNSIGTTELNRLARLALNNNMSLIQLFEEANINRLLLPSFAELGQYQMRSMLILIKEAFDLRIMHPDFGFAPPSYAIIKRMQDMYDKHPKLQKDDPQQTKLIPSRLYAETIAALNAELDAFNSNGEAIVGLYRRRKENPKFGLPVTHARDYKDSIAWRDAVAQNGLGSFFEKLSITNWIQLGGYLGEIQQAAKYWIHLFSGMRENEARHLPADTYTTISAGGAIISILRGYTSKIAGQNHTETFWVTAPIVEKGVIAARTAGQIAALLFEHDESDLSQYPLFAARKKCGAPHQAFKGAPVTRMASKEQLYRIKSRWPGLVVQEADIRELEQFDGFRDWRNDPDVKVGQVWPLATHQCRRSLAVYSARSGMVSVGSLGLQFKHLTEVMASYYRRGSAFATNFLQSEESQRWLDELEYERRKAQFIGYEANVINSTSRLWGGEGHRIQVSRDKGKPLIITTDRAFTLKKFGRGEMVYKPSPLGGCTNLGPCDKISFTSIFVCLDCDKSLLDEDRSLKNIKRGVNNLKRGQSLFVPENPQYKQIESEISAIYEKLENRGLLEKMEAIT</sequence>
<dbReference type="Proteomes" id="UP001317085">
    <property type="component" value="Unassembled WGS sequence"/>
</dbReference>
<accession>A0ABT0EC64</accession>
<dbReference type="RefSeq" id="WP_247396116.1">
    <property type="nucleotide sequence ID" value="NZ_JAKNRV010000011.1"/>
</dbReference>
<dbReference type="EMBL" id="JAKNRV010000011">
    <property type="protein sequence ID" value="MCK1783320.1"/>
    <property type="molecule type" value="Genomic_DNA"/>
</dbReference>
<organism evidence="1 2">
    <name type="scientific">Pseudomonas emilianonis</name>
    <dbReference type="NCBI Taxonomy" id="2915812"/>
    <lineage>
        <taxon>Bacteria</taxon>
        <taxon>Pseudomonadati</taxon>
        <taxon>Pseudomonadota</taxon>
        <taxon>Gammaproteobacteria</taxon>
        <taxon>Pseudomonadales</taxon>
        <taxon>Pseudomonadaceae</taxon>
        <taxon>Pseudomonas</taxon>
    </lineage>
</organism>
<keyword evidence="2" id="KW-1185">Reference proteome</keyword>
<proteinExistence type="predicted"/>
<comment type="caution">
    <text evidence="1">The sequence shown here is derived from an EMBL/GenBank/DDBJ whole genome shotgun (WGS) entry which is preliminary data.</text>
</comment>
<evidence type="ECO:0000313" key="1">
    <source>
        <dbReference type="EMBL" id="MCK1783320.1"/>
    </source>
</evidence>
<protein>
    <recommendedName>
        <fullName evidence="3">Integrase</fullName>
    </recommendedName>
</protein>
<evidence type="ECO:0008006" key="3">
    <source>
        <dbReference type="Google" id="ProtNLM"/>
    </source>
</evidence>
<gene>
    <name evidence="1" type="ORF">L9Z73_02770</name>
</gene>
<evidence type="ECO:0000313" key="2">
    <source>
        <dbReference type="Proteomes" id="UP001317085"/>
    </source>
</evidence>
<reference evidence="1 2" key="1">
    <citation type="submission" date="2022-02" db="EMBL/GenBank/DDBJ databases">
        <title>Comparative genomics of the first Antarctic Pseudomonas spp. capable of biotransforming 2,4,6-Trinitrotoluene.</title>
        <authorList>
            <person name="Cabrera M.A."/>
            <person name="Marquez S.L."/>
            <person name="Perez-Donoso J.M."/>
        </authorList>
    </citation>
    <scope>NUCLEOTIDE SEQUENCE [LARGE SCALE GENOMIC DNA]</scope>
    <source>
        <strain evidence="1 2">TNT11</strain>
    </source>
</reference>
<name>A0ABT0EC64_9PSED</name>